<protein>
    <submittedName>
        <fullName evidence="1">RNA polymerase sigma factor</fullName>
    </submittedName>
</protein>
<name>A0A6J7WPA1_9CAUD</name>
<gene>
    <name evidence="1" type="ORF">UFOVP207_45</name>
</gene>
<organism evidence="1">
    <name type="scientific">uncultured Caudovirales phage</name>
    <dbReference type="NCBI Taxonomy" id="2100421"/>
    <lineage>
        <taxon>Viruses</taxon>
        <taxon>Duplodnaviria</taxon>
        <taxon>Heunggongvirae</taxon>
        <taxon>Uroviricota</taxon>
        <taxon>Caudoviricetes</taxon>
        <taxon>Peduoviridae</taxon>
        <taxon>Maltschvirus</taxon>
        <taxon>Maltschvirus maltsch</taxon>
    </lineage>
</organism>
<dbReference type="InterPro" id="IPR013324">
    <property type="entry name" value="RNA_pol_sigma_r3/r4-like"/>
</dbReference>
<sequence length="190" mass="22720">MVEDSITYLLGRLQRLHKQIQHIAKRHKDWVNIARSFGAKTEAEDIVQEMYLRLNKYLKPDQPVSTSYIWITLRNVYFDFLKHEPITIELNLSESDEVSDINSIFAYDNLNECVKSKLNDLHWFDKMLFELYVNSGKSMRDIASETKISLSCIFNTISKVRSYLREELNEDYEDYLNEDYEWLKELEQKD</sequence>
<reference evidence="1" key="1">
    <citation type="submission" date="2020-05" db="EMBL/GenBank/DDBJ databases">
        <authorList>
            <person name="Chiriac C."/>
            <person name="Salcher M."/>
            <person name="Ghai R."/>
            <person name="Kavagutti S V."/>
        </authorList>
    </citation>
    <scope>NUCLEOTIDE SEQUENCE</scope>
</reference>
<proteinExistence type="predicted"/>
<dbReference type="SUPFAM" id="SSF88659">
    <property type="entry name" value="Sigma3 and sigma4 domains of RNA polymerase sigma factors"/>
    <property type="match status" value="1"/>
</dbReference>
<dbReference type="EMBL" id="LR798256">
    <property type="protein sequence ID" value="CAB5217934.1"/>
    <property type="molecule type" value="Genomic_DNA"/>
</dbReference>
<evidence type="ECO:0000313" key="1">
    <source>
        <dbReference type="EMBL" id="CAB5217934.1"/>
    </source>
</evidence>
<dbReference type="SUPFAM" id="SSF88946">
    <property type="entry name" value="Sigma2 domain of RNA polymerase sigma factors"/>
    <property type="match status" value="1"/>
</dbReference>
<dbReference type="InterPro" id="IPR013325">
    <property type="entry name" value="RNA_pol_sigma_r2"/>
</dbReference>
<dbReference type="GO" id="GO:0003700">
    <property type="term" value="F:DNA-binding transcription factor activity"/>
    <property type="evidence" value="ECO:0007669"/>
    <property type="project" value="InterPro"/>
</dbReference>
<dbReference type="GO" id="GO:0006352">
    <property type="term" value="P:DNA-templated transcription initiation"/>
    <property type="evidence" value="ECO:0007669"/>
    <property type="project" value="InterPro"/>
</dbReference>
<dbReference type="NCBIfam" id="TIGR02937">
    <property type="entry name" value="sigma70-ECF"/>
    <property type="match status" value="1"/>
</dbReference>
<dbReference type="InterPro" id="IPR014284">
    <property type="entry name" value="RNA_pol_sigma-70_dom"/>
</dbReference>
<accession>A0A6J7WPA1</accession>